<sequence length="170" mass="19184">MTIDERPMPPLNADERATLESWLDFYRTTLVMKCRGLDDAQLRIASAAPSPLTLLGLVQHMAEVERNWFRRVLAGESAPPIHDPRADTAGHDGGFAVFDHSSYDTALAVWQDEIAHARRNCATRHLDDTSPFMDSQVSLRWIYTHMIAEYARHCGHADLIRERIDGTTGL</sequence>
<comment type="caution">
    <text evidence="1">The sequence shown here is derived from an EMBL/GenBank/DDBJ whole genome shotgun (WGS) entry which is preliminary data.</text>
</comment>
<dbReference type="Proteomes" id="UP000707731">
    <property type="component" value="Unassembled WGS sequence"/>
</dbReference>
<proteinExistence type="predicted"/>
<evidence type="ECO:0000313" key="2">
    <source>
        <dbReference type="Proteomes" id="UP000707731"/>
    </source>
</evidence>
<dbReference type="EMBL" id="JADLQN010000005">
    <property type="protein sequence ID" value="MBF6357345.1"/>
    <property type="molecule type" value="Genomic_DNA"/>
</dbReference>
<accession>A0ABS0DFU9</accession>
<dbReference type="SUPFAM" id="SSF109854">
    <property type="entry name" value="DinB/YfiT-like putative metalloenzymes"/>
    <property type="match status" value="1"/>
</dbReference>
<protein>
    <submittedName>
        <fullName evidence="1">DinB family protein</fullName>
    </submittedName>
</protein>
<reference evidence="1 2" key="1">
    <citation type="submission" date="2020-10" db="EMBL/GenBank/DDBJ databases">
        <title>Identification of Nocardia species via Next-generation sequencing and recognition of intraspecies genetic diversity.</title>
        <authorList>
            <person name="Li P."/>
            <person name="Li P."/>
            <person name="Lu B."/>
        </authorList>
    </citation>
    <scope>NUCLEOTIDE SEQUENCE [LARGE SCALE GENOMIC DNA]</scope>
    <source>
        <strain evidence="1 2">BJ06-0143</strain>
    </source>
</reference>
<dbReference type="Pfam" id="PF04978">
    <property type="entry name" value="MST"/>
    <property type="match status" value="1"/>
</dbReference>
<organism evidence="1 2">
    <name type="scientific">Nocardia higoensis</name>
    <dbReference type="NCBI Taxonomy" id="228599"/>
    <lineage>
        <taxon>Bacteria</taxon>
        <taxon>Bacillati</taxon>
        <taxon>Actinomycetota</taxon>
        <taxon>Actinomycetes</taxon>
        <taxon>Mycobacteriales</taxon>
        <taxon>Nocardiaceae</taxon>
        <taxon>Nocardia</taxon>
    </lineage>
</organism>
<dbReference type="Gene3D" id="1.20.120.450">
    <property type="entry name" value="dinb family like domain"/>
    <property type="match status" value="1"/>
</dbReference>
<dbReference type="InterPro" id="IPR034660">
    <property type="entry name" value="DinB/YfiT-like"/>
</dbReference>
<name>A0ABS0DFU9_9NOCA</name>
<keyword evidence="2" id="KW-1185">Reference proteome</keyword>
<evidence type="ECO:0000313" key="1">
    <source>
        <dbReference type="EMBL" id="MBF6357345.1"/>
    </source>
</evidence>
<dbReference type="InterPro" id="IPR007061">
    <property type="entry name" value="MST-like"/>
</dbReference>
<gene>
    <name evidence="1" type="ORF">IU449_22825</name>
</gene>
<dbReference type="RefSeq" id="WP_195004196.1">
    <property type="nucleotide sequence ID" value="NZ_JADLQN010000005.1"/>
</dbReference>